<evidence type="ECO:0000256" key="3">
    <source>
        <dbReference type="ARBA" id="ARBA00022679"/>
    </source>
</evidence>
<name>A0A485LK99_9STRA</name>
<sequence length="351" mass="39790">MEGRNYVAELTRLFEEDPEMYVTAAWTLRIVMCRDEIGMVYLEEEGEAFVLADHKLGICMTKVPAIHGQSKHAFFEAAKAKDHDDTILATTRAMLLVCADFYTAWNARKSLITSGRLRAEDEIKFTSLVLTQHAKSIDTWAHRRWVVQRFLPQVDDRALPCPCTETHVCMFTGAAFLADELTLCAKLCEQYPRNYFAWSYRFFVGRLLAPPALAIELDANRAWCTQHVSDHSAWSYRLRLLPLSHVSLLHDELPFVARLLDLYPDREALWCHRRGVLQAIAADAPPPSSPFDGVDGPASPVSRIAERLSLDALVHHELHFAGAFDTHYALRYMVFCLELVLSPSVLELISA</sequence>
<evidence type="ECO:0000313" key="7">
    <source>
        <dbReference type="Proteomes" id="UP000332933"/>
    </source>
</evidence>
<dbReference type="EMBL" id="VJMH01007058">
    <property type="protein sequence ID" value="KAF0685699.1"/>
    <property type="molecule type" value="Genomic_DNA"/>
</dbReference>
<keyword evidence="7" id="KW-1185">Reference proteome</keyword>
<protein>
    <submittedName>
        <fullName evidence="6">Aste57867_22446 protein</fullName>
    </submittedName>
</protein>
<dbReference type="Gene3D" id="1.25.40.120">
    <property type="entry name" value="Protein prenylyltransferase"/>
    <property type="match status" value="1"/>
</dbReference>
<dbReference type="Proteomes" id="UP000332933">
    <property type="component" value="Unassembled WGS sequence"/>
</dbReference>
<organism evidence="6 7">
    <name type="scientific">Aphanomyces stellatus</name>
    <dbReference type="NCBI Taxonomy" id="120398"/>
    <lineage>
        <taxon>Eukaryota</taxon>
        <taxon>Sar</taxon>
        <taxon>Stramenopiles</taxon>
        <taxon>Oomycota</taxon>
        <taxon>Saprolegniomycetes</taxon>
        <taxon>Saprolegniales</taxon>
        <taxon>Verrucalvaceae</taxon>
        <taxon>Aphanomyces</taxon>
    </lineage>
</organism>
<keyword evidence="3" id="KW-0808">Transferase</keyword>
<evidence type="ECO:0000256" key="1">
    <source>
        <dbReference type="ARBA" id="ARBA00006734"/>
    </source>
</evidence>
<dbReference type="AlphaFoldDB" id="A0A485LK99"/>
<reference evidence="6 7" key="1">
    <citation type="submission" date="2019-03" db="EMBL/GenBank/DDBJ databases">
        <authorList>
            <person name="Gaulin E."/>
            <person name="Dumas B."/>
        </authorList>
    </citation>
    <scope>NUCLEOTIDE SEQUENCE [LARGE SCALE GENOMIC DNA]</scope>
    <source>
        <strain evidence="6">CBS 568.67</strain>
    </source>
</reference>
<reference evidence="5" key="2">
    <citation type="submission" date="2019-06" db="EMBL/GenBank/DDBJ databases">
        <title>Genomics analysis of Aphanomyces spp. identifies a new class of oomycete effector associated with host adaptation.</title>
        <authorList>
            <person name="Gaulin E."/>
        </authorList>
    </citation>
    <scope>NUCLEOTIDE SEQUENCE</scope>
    <source>
        <strain evidence="5">CBS 578.67</strain>
    </source>
</reference>
<dbReference type="PANTHER" id="PTHR11129">
    <property type="entry name" value="PROTEIN FARNESYLTRANSFERASE ALPHA SUBUNIT/RAB GERANYLGERANYL TRANSFERASE ALPHA SUBUNIT"/>
    <property type="match status" value="1"/>
</dbReference>
<dbReference type="Pfam" id="PF01239">
    <property type="entry name" value="PPTA"/>
    <property type="match status" value="4"/>
</dbReference>
<evidence type="ECO:0000256" key="4">
    <source>
        <dbReference type="ARBA" id="ARBA00022737"/>
    </source>
</evidence>
<dbReference type="EMBL" id="CAADRA010007084">
    <property type="protein sequence ID" value="VFT99106.1"/>
    <property type="molecule type" value="Genomic_DNA"/>
</dbReference>
<dbReference type="PANTHER" id="PTHR11129:SF3">
    <property type="entry name" value="PROTEIN PRENYLTRANSFERASE ALPHA SUBUNIT REPEAT-CONTAINING PROTEIN 1"/>
    <property type="match status" value="1"/>
</dbReference>
<proteinExistence type="inferred from homology"/>
<dbReference type="OrthoDB" id="1924260at2759"/>
<dbReference type="PROSITE" id="PS51147">
    <property type="entry name" value="PFTA"/>
    <property type="match status" value="2"/>
</dbReference>
<gene>
    <name evidence="6" type="primary">Aste57867_22446</name>
    <name evidence="5" type="ORF">As57867_022376</name>
    <name evidence="6" type="ORF">ASTE57867_22446</name>
</gene>
<keyword evidence="4" id="KW-0677">Repeat</keyword>
<evidence type="ECO:0000256" key="2">
    <source>
        <dbReference type="ARBA" id="ARBA00022602"/>
    </source>
</evidence>
<comment type="similarity">
    <text evidence="1">Belongs to the protein prenyltransferase subunit alpha family.</text>
</comment>
<dbReference type="SUPFAM" id="SSF48439">
    <property type="entry name" value="Protein prenylyltransferase"/>
    <property type="match status" value="1"/>
</dbReference>
<evidence type="ECO:0000313" key="6">
    <source>
        <dbReference type="EMBL" id="VFT99106.1"/>
    </source>
</evidence>
<dbReference type="GO" id="GO:0005737">
    <property type="term" value="C:cytoplasm"/>
    <property type="evidence" value="ECO:0007669"/>
    <property type="project" value="TreeGrafter"/>
</dbReference>
<accession>A0A485LK99</accession>
<keyword evidence="2" id="KW-0637">Prenyltransferase</keyword>
<dbReference type="GO" id="GO:0008318">
    <property type="term" value="F:protein prenyltransferase activity"/>
    <property type="evidence" value="ECO:0007669"/>
    <property type="project" value="InterPro"/>
</dbReference>
<evidence type="ECO:0000313" key="5">
    <source>
        <dbReference type="EMBL" id="KAF0685699.1"/>
    </source>
</evidence>
<dbReference type="InterPro" id="IPR002088">
    <property type="entry name" value="Prenyl_trans_a"/>
</dbReference>